<gene>
    <name evidence="1" type="ORF">EYF80_018610</name>
</gene>
<comment type="caution">
    <text evidence="1">The sequence shown here is derived from an EMBL/GenBank/DDBJ whole genome shotgun (WGS) entry which is preliminary data.</text>
</comment>
<proteinExistence type="predicted"/>
<name>A0A4Z2HZV8_9TELE</name>
<evidence type="ECO:0000313" key="1">
    <source>
        <dbReference type="EMBL" id="TNN71090.1"/>
    </source>
</evidence>
<keyword evidence="2" id="KW-1185">Reference proteome</keyword>
<protein>
    <submittedName>
        <fullName evidence="1">Uncharacterized protein</fullName>
    </submittedName>
</protein>
<organism evidence="1 2">
    <name type="scientific">Liparis tanakae</name>
    <name type="common">Tanaka's snailfish</name>
    <dbReference type="NCBI Taxonomy" id="230148"/>
    <lineage>
        <taxon>Eukaryota</taxon>
        <taxon>Metazoa</taxon>
        <taxon>Chordata</taxon>
        <taxon>Craniata</taxon>
        <taxon>Vertebrata</taxon>
        <taxon>Euteleostomi</taxon>
        <taxon>Actinopterygii</taxon>
        <taxon>Neopterygii</taxon>
        <taxon>Teleostei</taxon>
        <taxon>Neoteleostei</taxon>
        <taxon>Acanthomorphata</taxon>
        <taxon>Eupercaria</taxon>
        <taxon>Perciformes</taxon>
        <taxon>Cottioidei</taxon>
        <taxon>Cottales</taxon>
        <taxon>Liparidae</taxon>
        <taxon>Liparis</taxon>
    </lineage>
</organism>
<accession>A0A4Z2HZV8</accession>
<sequence>MLEPSYVEGMNRLHNILTKDSSGKVPLITSYRPLFLCKYNWHPHGDGSSRQMLLIDRRAGRITEVLKELSGYQKLWLTLPIPHWTRMRGTSVTLVITNPSFKEAALASL</sequence>
<evidence type="ECO:0000313" key="2">
    <source>
        <dbReference type="Proteomes" id="UP000314294"/>
    </source>
</evidence>
<dbReference type="AlphaFoldDB" id="A0A4Z2HZV8"/>
<dbReference type="Proteomes" id="UP000314294">
    <property type="component" value="Unassembled WGS sequence"/>
</dbReference>
<dbReference type="EMBL" id="SRLO01000154">
    <property type="protein sequence ID" value="TNN71090.1"/>
    <property type="molecule type" value="Genomic_DNA"/>
</dbReference>
<reference evidence="1 2" key="1">
    <citation type="submission" date="2019-03" db="EMBL/GenBank/DDBJ databases">
        <title>First draft genome of Liparis tanakae, snailfish: a comprehensive survey of snailfish specific genes.</title>
        <authorList>
            <person name="Kim W."/>
            <person name="Song I."/>
            <person name="Jeong J.-H."/>
            <person name="Kim D."/>
            <person name="Kim S."/>
            <person name="Ryu S."/>
            <person name="Song J.Y."/>
            <person name="Lee S.K."/>
        </authorList>
    </citation>
    <scope>NUCLEOTIDE SEQUENCE [LARGE SCALE GENOMIC DNA]</scope>
    <source>
        <tissue evidence="1">Muscle</tissue>
    </source>
</reference>